<dbReference type="FunFam" id="3.20.20.100:FF:000002">
    <property type="entry name" value="2,5-diketo-D-gluconic acid reductase A"/>
    <property type="match status" value="1"/>
</dbReference>
<organism evidence="4 5">
    <name type="scientific">Helicoverpa armigera</name>
    <name type="common">Cotton bollworm</name>
    <name type="synonym">Heliothis armigera</name>
    <dbReference type="NCBI Taxonomy" id="29058"/>
    <lineage>
        <taxon>Eukaryota</taxon>
        <taxon>Metazoa</taxon>
        <taxon>Ecdysozoa</taxon>
        <taxon>Arthropoda</taxon>
        <taxon>Hexapoda</taxon>
        <taxon>Insecta</taxon>
        <taxon>Pterygota</taxon>
        <taxon>Neoptera</taxon>
        <taxon>Endopterygota</taxon>
        <taxon>Lepidoptera</taxon>
        <taxon>Glossata</taxon>
        <taxon>Ditrysia</taxon>
        <taxon>Noctuoidea</taxon>
        <taxon>Noctuidae</taxon>
        <taxon>Heliothinae</taxon>
        <taxon>Helicoverpa</taxon>
    </lineage>
</organism>
<protein>
    <recommendedName>
        <fullName evidence="3">NADP-dependent oxidoreductase domain-containing protein</fullName>
    </recommendedName>
</protein>
<dbReference type="InterPro" id="IPR044488">
    <property type="entry name" value="AKR2E"/>
</dbReference>
<sequence length="624" mass="70397">MIMIGTETRPPVPASSAIQGQGYGGAGGAKNPRKRSGYPPPRRLALVIHNIGTLRTDERICELEEELSKLHWEITGLCEVRREGKDTVTLPGGRPTVPRWCRGSRSQVPREQHNNHRQCTHRHFTVVMGNNFNAKGKKSGDELRVGQLGYGKRNPRGQRLADFLEKEGLFMMNSLFQKRPHRKWTWLSPDGFTRNEIDFFMTDKKRVFSDVFVINRSSSDAKSYRQLNRRISKSLRHDLRLFNTNRVKETIQRNQGSTPSSSWNGKDLASTSTANTSLIFGLPKDYRTSTNKVDRRPYKGRRKTLDAGRLQQAVLAVVAQAPCIELNDGNKIPVLALGTGRGTAKETETLEDVRNAVLWAIEAGYRHIDTAAVYDDEEQVGQGIADAIAKGIVTREQIFVTTKLWNDKHARDQVVPALRESLKRLGLDYVDLYLIHFPVSTKSDGSPDNIDYLDTWKGMEEARQHGLARSIGVSNFNLSQIDRLVANCQVRPAVNEFEVNPTLTQEPLVSHCHSLGIAVMSYSPFGFLVSRKRDDAPPPKYDDPTLGAMAAKYGKTPGQIVLRYLIERGLIPIPKSTNKKRLAENINIFDFQLTEDEVATISRFNKNTRVISIDAWKDYPNYPF</sequence>
<dbReference type="Proteomes" id="UP000249218">
    <property type="component" value="Unassembled WGS sequence"/>
</dbReference>
<dbReference type="InterPro" id="IPR018170">
    <property type="entry name" value="Aldo/ket_reductase_CS"/>
</dbReference>
<dbReference type="Pfam" id="PF00248">
    <property type="entry name" value="Aldo_ket_red"/>
    <property type="match status" value="1"/>
</dbReference>
<dbReference type="InterPro" id="IPR036691">
    <property type="entry name" value="Endo/exonu/phosph_ase_sf"/>
</dbReference>
<proteinExistence type="predicted"/>
<dbReference type="Gene3D" id="3.20.20.100">
    <property type="entry name" value="NADP-dependent oxidoreductase domain"/>
    <property type="match status" value="1"/>
</dbReference>
<dbReference type="InterPro" id="IPR036812">
    <property type="entry name" value="NAD(P)_OxRdtase_dom_sf"/>
</dbReference>
<name>A0A2W1BC51_HELAM</name>
<dbReference type="PROSITE" id="PS00063">
    <property type="entry name" value="ALDOKETO_REDUCTASE_3"/>
    <property type="match status" value="1"/>
</dbReference>
<dbReference type="SUPFAM" id="SSF51430">
    <property type="entry name" value="NAD(P)-linked oxidoreductase"/>
    <property type="match status" value="1"/>
</dbReference>
<dbReference type="PANTHER" id="PTHR11732">
    <property type="entry name" value="ALDO/KETO REDUCTASE"/>
    <property type="match status" value="1"/>
</dbReference>
<dbReference type="PRINTS" id="PR00069">
    <property type="entry name" value="ALDKETRDTASE"/>
</dbReference>
<dbReference type="InterPro" id="IPR020471">
    <property type="entry name" value="AKR"/>
</dbReference>
<keyword evidence="1" id="KW-0560">Oxidoreductase</keyword>
<evidence type="ECO:0000259" key="3">
    <source>
        <dbReference type="Pfam" id="PF00248"/>
    </source>
</evidence>
<dbReference type="CDD" id="cd19116">
    <property type="entry name" value="AKR_AKR2E1-5"/>
    <property type="match status" value="1"/>
</dbReference>
<dbReference type="OrthoDB" id="407509at2759"/>
<feature type="region of interest" description="Disordered" evidence="2">
    <location>
        <begin position="1"/>
        <end position="41"/>
    </location>
</feature>
<dbReference type="Gene3D" id="3.60.10.10">
    <property type="entry name" value="Endonuclease/exonuclease/phosphatase"/>
    <property type="match status" value="1"/>
</dbReference>
<dbReference type="InterPro" id="IPR023210">
    <property type="entry name" value="NADP_OxRdtase_dom"/>
</dbReference>
<evidence type="ECO:0000313" key="5">
    <source>
        <dbReference type="Proteomes" id="UP000249218"/>
    </source>
</evidence>
<evidence type="ECO:0000256" key="1">
    <source>
        <dbReference type="ARBA" id="ARBA00023002"/>
    </source>
</evidence>
<accession>A0A2W1BC51</accession>
<evidence type="ECO:0000256" key="2">
    <source>
        <dbReference type="SAM" id="MobiDB-lite"/>
    </source>
</evidence>
<evidence type="ECO:0000313" key="4">
    <source>
        <dbReference type="EMBL" id="PZC72001.1"/>
    </source>
</evidence>
<keyword evidence="5" id="KW-1185">Reference proteome</keyword>
<reference evidence="4 5" key="1">
    <citation type="journal article" date="2017" name="BMC Biol.">
        <title>Genomic innovations, transcriptional plasticity and gene loss underlying the evolution and divergence of two highly polyphagous and invasive Helicoverpa pest species.</title>
        <authorList>
            <person name="Pearce S.L."/>
            <person name="Clarke D.F."/>
            <person name="East P.D."/>
            <person name="Elfekih S."/>
            <person name="Gordon K.H."/>
            <person name="Jermiin L.S."/>
            <person name="McGaughran A."/>
            <person name="Oakeshott J.G."/>
            <person name="Papanikolaou A."/>
            <person name="Perera O.P."/>
            <person name="Rane R.V."/>
            <person name="Richards S."/>
            <person name="Tay W.T."/>
            <person name="Walsh T.K."/>
            <person name="Anderson A."/>
            <person name="Anderson C.J."/>
            <person name="Asgari S."/>
            <person name="Board P.G."/>
            <person name="Bretschneider A."/>
            <person name="Campbell P.M."/>
            <person name="Chertemps T."/>
            <person name="Christeller J.T."/>
            <person name="Coppin C.W."/>
            <person name="Downes S.J."/>
            <person name="Duan G."/>
            <person name="Farnsworth C.A."/>
            <person name="Good R.T."/>
            <person name="Han L.B."/>
            <person name="Han Y.C."/>
            <person name="Hatje K."/>
            <person name="Horne I."/>
            <person name="Huang Y.P."/>
            <person name="Hughes D.S."/>
            <person name="Jacquin-Joly E."/>
            <person name="James W."/>
            <person name="Jhangiani S."/>
            <person name="Kollmar M."/>
            <person name="Kuwar S.S."/>
            <person name="Li S."/>
            <person name="Liu N.Y."/>
            <person name="Maibeche M.T."/>
            <person name="Miller J.R."/>
            <person name="Montagne N."/>
            <person name="Perry T."/>
            <person name="Qu J."/>
            <person name="Song S.V."/>
            <person name="Sutton G.G."/>
            <person name="Vogel H."/>
            <person name="Walenz B.P."/>
            <person name="Xu W."/>
            <person name="Zhang H.J."/>
            <person name="Zou Z."/>
            <person name="Batterham P."/>
            <person name="Edwards O.R."/>
            <person name="Feyereisen R."/>
            <person name="Gibbs R.A."/>
            <person name="Heckel D.G."/>
            <person name="McGrath A."/>
            <person name="Robin C."/>
            <person name="Scherer S.E."/>
            <person name="Worley K.C."/>
            <person name="Wu Y.D."/>
        </authorList>
    </citation>
    <scope>NUCLEOTIDE SEQUENCE [LARGE SCALE GENOMIC DNA]</scope>
    <source>
        <strain evidence="4">Harm_GR_Male_#8</strain>
        <tissue evidence="4">Whole organism</tissue>
    </source>
</reference>
<dbReference type="PROSITE" id="PS00798">
    <property type="entry name" value="ALDOKETO_REDUCTASE_1"/>
    <property type="match status" value="1"/>
</dbReference>
<gene>
    <name evidence="4" type="primary">HaOG212062</name>
    <name evidence="4" type="ORF">B5X24_HaOG212062</name>
</gene>
<dbReference type="PROSITE" id="PS00062">
    <property type="entry name" value="ALDOKETO_REDUCTASE_2"/>
    <property type="match status" value="1"/>
</dbReference>
<dbReference type="GO" id="GO:0016616">
    <property type="term" value="F:oxidoreductase activity, acting on the CH-OH group of donors, NAD or NADP as acceptor"/>
    <property type="evidence" value="ECO:0007669"/>
    <property type="project" value="UniProtKB-ARBA"/>
</dbReference>
<feature type="domain" description="NADP-dependent oxidoreductase" evidence="3">
    <location>
        <begin position="335"/>
        <end position="605"/>
    </location>
</feature>
<dbReference type="AlphaFoldDB" id="A0A2W1BC51"/>
<dbReference type="EMBL" id="KZ150230">
    <property type="protein sequence ID" value="PZC72001.1"/>
    <property type="molecule type" value="Genomic_DNA"/>
</dbReference>